<dbReference type="PANTHER" id="PTHR31497:SF0">
    <property type="entry name" value="AUTOCRINE PROLIFERATION REPRESSOR PROTEIN A"/>
    <property type="match status" value="1"/>
</dbReference>
<evidence type="ECO:0000313" key="2">
    <source>
        <dbReference type="Proteomes" id="UP000230750"/>
    </source>
</evidence>
<gene>
    <name evidence="1" type="ORF">BSL78_12855</name>
</gene>
<organism evidence="1 2">
    <name type="scientific">Stichopus japonicus</name>
    <name type="common">Sea cucumber</name>
    <dbReference type="NCBI Taxonomy" id="307972"/>
    <lineage>
        <taxon>Eukaryota</taxon>
        <taxon>Metazoa</taxon>
        <taxon>Echinodermata</taxon>
        <taxon>Eleutherozoa</taxon>
        <taxon>Echinozoa</taxon>
        <taxon>Holothuroidea</taxon>
        <taxon>Aspidochirotacea</taxon>
        <taxon>Aspidochirotida</taxon>
        <taxon>Stichopodidae</taxon>
        <taxon>Apostichopus</taxon>
    </lineage>
</organism>
<accession>A0A2G8KQK4</accession>
<dbReference type="PANTHER" id="PTHR31497">
    <property type="entry name" value="AUTOCRINE PROLIFERATION REPRESSOR PROTEIN A"/>
    <property type="match status" value="1"/>
</dbReference>
<reference evidence="1 2" key="1">
    <citation type="journal article" date="2017" name="PLoS Biol.">
        <title>The sea cucumber genome provides insights into morphological evolution and visceral regeneration.</title>
        <authorList>
            <person name="Zhang X."/>
            <person name="Sun L."/>
            <person name="Yuan J."/>
            <person name="Sun Y."/>
            <person name="Gao Y."/>
            <person name="Zhang L."/>
            <person name="Li S."/>
            <person name="Dai H."/>
            <person name="Hamel J.F."/>
            <person name="Liu C."/>
            <person name="Yu Y."/>
            <person name="Liu S."/>
            <person name="Lin W."/>
            <person name="Guo K."/>
            <person name="Jin S."/>
            <person name="Xu P."/>
            <person name="Storey K.B."/>
            <person name="Huan P."/>
            <person name="Zhang T."/>
            <person name="Zhou Y."/>
            <person name="Zhang J."/>
            <person name="Lin C."/>
            <person name="Li X."/>
            <person name="Xing L."/>
            <person name="Huo D."/>
            <person name="Sun M."/>
            <person name="Wang L."/>
            <person name="Mercier A."/>
            <person name="Li F."/>
            <person name="Yang H."/>
            <person name="Xiang J."/>
        </authorList>
    </citation>
    <scope>NUCLEOTIDE SEQUENCE [LARGE SCALE GENOMIC DNA]</scope>
    <source>
        <strain evidence="1">Shaxun</strain>
        <tissue evidence="1">Muscle</tissue>
    </source>
</reference>
<dbReference type="EMBL" id="MRZV01000426">
    <property type="protein sequence ID" value="PIK50286.1"/>
    <property type="molecule type" value="Genomic_DNA"/>
</dbReference>
<proteinExistence type="predicted"/>
<evidence type="ECO:0000313" key="1">
    <source>
        <dbReference type="EMBL" id="PIK50286.1"/>
    </source>
</evidence>
<dbReference type="Proteomes" id="UP000230750">
    <property type="component" value="Unassembled WGS sequence"/>
</dbReference>
<dbReference type="InterPro" id="IPR009199">
    <property type="entry name" value="PhoPQ-act_pathogen-rel_PqaA"/>
</dbReference>
<comment type="caution">
    <text evidence="1">The sequence shown here is derived from an EMBL/GenBank/DDBJ whole genome shotgun (WGS) entry which is preliminary data.</text>
</comment>
<protein>
    <submittedName>
        <fullName evidence="1">Putative autocrine proliferation repressor protein A-like</fullName>
    </submittedName>
</protein>
<dbReference type="AlphaFoldDB" id="A0A2G8KQK4"/>
<name>A0A2G8KQK4_STIJA</name>
<sequence length="111" mass="12399">MEPVRVGGWVALTLSGTRRDFRRLMAKEPGSSVQPVPQDVRFDNFEVNTLTPTTFEAVISIPAHRWACFFIELHFLAPGNEIMSTTTEVHIVPSTFPTKPCSAEECISHLV</sequence>
<keyword evidence="2" id="KW-1185">Reference proteome</keyword>
<dbReference type="OrthoDB" id="10069117at2759"/>